<sequence length="200" mass="21282">MAGDAAGTRHAVRGETTCLRESPRPGWCGAARSQKVTAVTAEQPAAQGISRPQERWASADAAGRPLCFGRRRCRPLGSHAGQSGQGSHAQRVMLWLPNAHCPEERTEERERGRGEGRVSPEGDSRGPGARKAASPNVAKRNKASRRPLVTCGEAAPGALEHHELPPPRHQSSGPTESEDGRVETRSRESTVPRPAGPGFG</sequence>
<evidence type="ECO:0000313" key="2">
    <source>
        <dbReference type="Proteomes" id="UP001162501"/>
    </source>
</evidence>
<accession>A0ACB0E956</accession>
<dbReference type="Proteomes" id="UP001162501">
    <property type="component" value="Chromosome 17"/>
</dbReference>
<reference evidence="1" key="1">
    <citation type="submission" date="2023-05" db="EMBL/GenBank/DDBJ databases">
        <authorList>
            <consortium name="ELIXIR-Norway"/>
        </authorList>
    </citation>
    <scope>NUCLEOTIDE SEQUENCE</scope>
</reference>
<name>A0ACB0E956_RANTA</name>
<protein>
    <submittedName>
        <fullName evidence="1">Uncharacterized protein</fullName>
    </submittedName>
</protein>
<gene>
    <name evidence="1" type="ORF">MRATA1EN3_LOCUS7954</name>
</gene>
<organism evidence="1 2">
    <name type="scientific">Rangifer tarandus platyrhynchus</name>
    <name type="common">Svalbard reindeer</name>
    <dbReference type="NCBI Taxonomy" id="3082113"/>
    <lineage>
        <taxon>Eukaryota</taxon>
        <taxon>Metazoa</taxon>
        <taxon>Chordata</taxon>
        <taxon>Craniata</taxon>
        <taxon>Vertebrata</taxon>
        <taxon>Euteleostomi</taxon>
        <taxon>Mammalia</taxon>
        <taxon>Eutheria</taxon>
        <taxon>Laurasiatheria</taxon>
        <taxon>Artiodactyla</taxon>
        <taxon>Ruminantia</taxon>
        <taxon>Pecora</taxon>
        <taxon>Cervidae</taxon>
        <taxon>Odocoileinae</taxon>
        <taxon>Rangifer</taxon>
    </lineage>
</organism>
<evidence type="ECO:0000313" key="1">
    <source>
        <dbReference type="EMBL" id="CAI9696741.1"/>
    </source>
</evidence>
<dbReference type="EMBL" id="OX596101">
    <property type="protein sequence ID" value="CAI9696741.1"/>
    <property type="molecule type" value="Genomic_DNA"/>
</dbReference>
<proteinExistence type="predicted"/>